<evidence type="ECO:0000313" key="3">
    <source>
        <dbReference type="EMBL" id="ERN42329.1"/>
    </source>
</evidence>
<feature type="domain" description="HPr" evidence="2">
    <location>
        <begin position="1"/>
        <end position="34"/>
    </location>
</feature>
<dbReference type="STRING" id="582515.KR51_00010000"/>
<sequence>MLQLEIEGAGAAVAAQALTELEGFDAGWESLGDDGMTRRDPMTVMAALATIVGLVGGTLEIAERLIAWYRHFKQKAPSDKTIDKVIVQIGARRIDLENTTVAQLKTILDSLDF</sequence>
<dbReference type="Proteomes" id="UP000016960">
    <property type="component" value="Unassembled WGS sequence"/>
</dbReference>
<feature type="transmembrane region" description="Helical" evidence="1">
    <location>
        <begin position="42"/>
        <end position="62"/>
    </location>
</feature>
<name>U5DNZ5_9CHRO</name>
<dbReference type="OrthoDB" id="487663at2"/>
<dbReference type="RefSeq" id="WP_022605277.1">
    <property type="nucleotide sequence ID" value="NZ_ASSJ01000025.1"/>
</dbReference>
<accession>U5DNZ5</accession>
<dbReference type="eggNOG" id="ENOG5033B39">
    <property type="taxonomic scope" value="Bacteria"/>
</dbReference>
<keyword evidence="4" id="KW-1185">Reference proteome</keyword>
<protein>
    <recommendedName>
        <fullName evidence="2">HPr domain-containing protein</fullName>
    </recommendedName>
</protein>
<keyword evidence="1" id="KW-1133">Transmembrane helix</keyword>
<dbReference type="EMBL" id="ASSJ01000025">
    <property type="protein sequence ID" value="ERN42329.1"/>
    <property type="molecule type" value="Genomic_DNA"/>
</dbReference>
<evidence type="ECO:0000259" key="2">
    <source>
        <dbReference type="PROSITE" id="PS51350"/>
    </source>
</evidence>
<organism evidence="3 4">
    <name type="scientific">Rubidibacter lacunae KORDI 51-2</name>
    <dbReference type="NCBI Taxonomy" id="582515"/>
    <lineage>
        <taxon>Bacteria</taxon>
        <taxon>Bacillati</taxon>
        <taxon>Cyanobacteriota</taxon>
        <taxon>Cyanophyceae</taxon>
        <taxon>Oscillatoriophycideae</taxon>
        <taxon>Chroococcales</taxon>
        <taxon>Aphanothecaceae</taxon>
        <taxon>Rubidibacter</taxon>
    </lineage>
</organism>
<dbReference type="InterPro" id="IPR000032">
    <property type="entry name" value="HPr-like"/>
</dbReference>
<evidence type="ECO:0000313" key="4">
    <source>
        <dbReference type="Proteomes" id="UP000016960"/>
    </source>
</evidence>
<keyword evidence="1" id="KW-0472">Membrane</keyword>
<dbReference type="PROSITE" id="PS51350">
    <property type="entry name" value="PTS_HPR_DOM"/>
    <property type="match status" value="1"/>
</dbReference>
<gene>
    <name evidence="3" type="ORF">KR51_00010000</name>
</gene>
<keyword evidence="1" id="KW-0812">Transmembrane</keyword>
<dbReference type="AlphaFoldDB" id="U5DNZ5"/>
<evidence type="ECO:0000256" key="1">
    <source>
        <dbReference type="SAM" id="Phobius"/>
    </source>
</evidence>
<reference evidence="3 4" key="1">
    <citation type="submission" date="2013-05" db="EMBL/GenBank/DDBJ databases">
        <title>Draft genome sequence of Rubidibacter lacunae KORDI 51-2.</title>
        <authorList>
            <person name="Choi D.H."/>
            <person name="Noh J.H."/>
            <person name="Kwon K.-K."/>
            <person name="Lee J.-H."/>
            <person name="Ryu J.-Y."/>
        </authorList>
    </citation>
    <scope>NUCLEOTIDE SEQUENCE [LARGE SCALE GENOMIC DNA]</scope>
    <source>
        <strain evidence="3 4">KORDI 51-2</strain>
    </source>
</reference>
<comment type="caution">
    <text evidence="3">The sequence shown here is derived from an EMBL/GenBank/DDBJ whole genome shotgun (WGS) entry which is preliminary data.</text>
</comment>
<dbReference type="InParanoid" id="U5DNZ5"/>
<proteinExistence type="predicted"/>